<dbReference type="Proteomes" id="UP000603453">
    <property type="component" value="Unassembled WGS sequence"/>
</dbReference>
<name>A0A8H7QJ51_9FUNG</name>
<dbReference type="AlphaFoldDB" id="A0A8H7QJ51"/>
<proteinExistence type="predicted"/>
<accession>A0A8H7QJ51</accession>
<evidence type="ECO:0000313" key="2">
    <source>
        <dbReference type="Proteomes" id="UP000603453"/>
    </source>
</evidence>
<sequence length="337" mass="38311">MKLSAQEKKDLEETQLMLTMVEMQNNALDDEAELSLQFTHGAVYREEEFQYEYIARFYKKAFQRVCHQYAQLYVSRTNQTYRSVYRMNRECFGHSLSELSTHPEFQQTGPDDVSAVVQIATCLSEPTDYITFTKRMMRAIKDKIGHLVSWPDVPPKAADDTEPAKCVGVIAEENISFHYPSSPKNGGMMLKRAGSSLVRLTVACDAKEKFIYVNLGKREVFATKKFFAKADMFFPDGSYSVGSSRFPILKNLLTPFDGDECAVNPKRQAFNDYIAAKSVPMYRALGALDARWKFHGTDLYSYDQVPTTDVTRIGITLHNMCIDKGDTCFVKLDLGLD</sequence>
<gene>
    <name evidence="1" type="ORF">INT47_002321</name>
</gene>
<keyword evidence="2" id="KW-1185">Reference proteome</keyword>
<dbReference type="EMBL" id="JAEPRD010000221">
    <property type="protein sequence ID" value="KAG2193679.1"/>
    <property type="molecule type" value="Genomic_DNA"/>
</dbReference>
<organism evidence="1 2">
    <name type="scientific">Mucor saturninus</name>
    <dbReference type="NCBI Taxonomy" id="64648"/>
    <lineage>
        <taxon>Eukaryota</taxon>
        <taxon>Fungi</taxon>
        <taxon>Fungi incertae sedis</taxon>
        <taxon>Mucoromycota</taxon>
        <taxon>Mucoromycotina</taxon>
        <taxon>Mucoromycetes</taxon>
        <taxon>Mucorales</taxon>
        <taxon>Mucorineae</taxon>
        <taxon>Mucoraceae</taxon>
        <taxon>Mucor</taxon>
    </lineage>
</organism>
<reference evidence="1" key="1">
    <citation type="submission" date="2020-12" db="EMBL/GenBank/DDBJ databases">
        <title>Metabolic potential, ecology and presence of endohyphal bacteria is reflected in genomic diversity of Mucoromycotina.</title>
        <authorList>
            <person name="Muszewska A."/>
            <person name="Okrasinska A."/>
            <person name="Steczkiewicz K."/>
            <person name="Drgas O."/>
            <person name="Orlowska M."/>
            <person name="Perlinska-Lenart U."/>
            <person name="Aleksandrzak-Piekarczyk T."/>
            <person name="Szatraj K."/>
            <person name="Zielenkiewicz U."/>
            <person name="Pilsyk S."/>
            <person name="Malc E."/>
            <person name="Mieczkowski P."/>
            <person name="Kruszewska J.S."/>
            <person name="Biernat P."/>
            <person name="Pawlowska J."/>
        </authorList>
    </citation>
    <scope>NUCLEOTIDE SEQUENCE</scope>
    <source>
        <strain evidence="1">WA0000017839</strain>
    </source>
</reference>
<evidence type="ECO:0000313" key="1">
    <source>
        <dbReference type="EMBL" id="KAG2193679.1"/>
    </source>
</evidence>
<dbReference type="OrthoDB" id="2445244at2759"/>
<protein>
    <submittedName>
        <fullName evidence="1">Uncharacterized protein</fullName>
    </submittedName>
</protein>
<comment type="caution">
    <text evidence="1">The sequence shown here is derived from an EMBL/GenBank/DDBJ whole genome shotgun (WGS) entry which is preliminary data.</text>
</comment>